<protein>
    <submittedName>
        <fullName evidence="2">Uncharacterized protein</fullName>
    </submittedName>
</protein>
<sequence>MNTLPGEEQVSGISLTSHPTQMTRQTHSNDSSLNASSMSMGLASVLHGRENTDVRRALMRVSALKMASSSIETSGSSTPVSHSDLNQIVLSSKSFASPQFSSSVPRYIPGSRSFDQAMVEYEEKKKLSESKSVKKPELFAPGMTGKGFLQQLKSKGYSLYGLWGGGAKDAQTSTEKSTESTISAGDGAKVTSESVFSNGSNVGVLGALTNFRRNG</sequence>
<evidence type="ECO:0000256" key="1">
    <source>
        <dbReference type="SAM" id="MobiDB-lite"/>
    </source>
</evidence>
<feature type="non-terminal residue" evidence="2">
    <location>
        <position position="215"/>
    </location>
</feature>
<feature type="region of interest" description="Disordered" evidence="1">
    <location>
        <begin position="167"/>
        <end position="186"/>
    </location>
</feature>
<dbReference type="AlphaFoldDB" id="A0A0B6YSW2"/>
<feature type="region of interest" description="Disordered" evidence="1">
    <location>
        <begin position="1"/>
        <end position="36"/>
    </location>
</feature>
<name>A0A0B6YSW2_9EUPU</name>
<feature type="compositionally biased region" description="Polar residues" evidence="1">
    <location>
        <begin position="11"/>
        <end position="26"/>
    </location>
</feature>
<dbReference type="EMBL" id="HACG01012357">
    <property type="protein sequence ID" value="CEK59222.1"/>
    <property type="molecule type" value="Transcribed_RNA"/>
</dbReference>
<reference evidence="2" key="1">
    <citation type="submission" date="2014-12" db="EMBL/GenBank/DDBJ databases">
        <title>Insight into the proteome of Arion vulgaris.</title>
        <authorList>
            <person name="Aradska J."/>
            <person name="Bulat T."/>
            <person name="Smidak R."/>
            <person name="Sarate P."/>
            <person name="Gangsoo J."/>
            <person name="Sialana F."/>
            <person name="Bilban M."/>
            <person name="Lubec G."/>
        </authorList>
    </citation>
    <scope>NUCLEOTIDE SEQUENCE</scope>
    <source>
        <tissue evidence="2">Skin</tissue>
    </source>
</reference>
<organism evidence="2">
    <name type="scientific">Arion vulgaris</name>
    <dbReference type="NCBI Taxonomy" id="1028688"/>
    <lineage>
        <taxon>Eukaryota</taxon>
        <taxon>Metazoa</taxon>
        <taxon>Spiralia</taxon>
        <taxon>Lophotrochozoa</taxon>
        <taxon>Mollusca</taxon>
        <taxon>Gastropoda</taxon>
        <taxon>Heterobranchia</taxon>
        <taxon>Euthyneura</taxon>
        <taxon>Panpulmonata</taxon>
        <taxon>Eupulmonata</taxon>
        <taxon>Stylommatophora</taxon>
        <taxon>Helicina</taxon>
        <taxon>Arionoidea</taxon>
        <taxon>Arionidae</taxon>
        <taxon>Arion</taxon>
    </lineage>
</organism>
<gene>
    <name evidence="2" type="primary">ORF35557</name>
</gene>
<feature type="compositionally biased region" description="Low complexity" evidence="1">
    <location>
        <begin position="172"/>
        <end position="183"/>
    </location>
</feature>
<accession>A0A0B6YSW2</accession>
<proteinExistence type="predicted"/>
<evidence type="ECO:0000313" key="2">
    <source>
        <dbReference type="EMBL" id="CEK59222.1"/>
    </source>
</evidence>